<evidence type="ECO:0000313" key="1">
    <source>
        <dbReference type="Proteomes" id="UP000887565"/>
    </source>
</evidence>
<name>A0A915KEG6_ROMCU</name>
<dbReference type="WBParaSite" id="nRc.2.0.1.t37193-RA">
    <property type="protein sequence ID" value="nRc.2.0.1.t37193-RA"/>
    <property type="gene ID" value="nRc.2.0.1.g37193"/>
</dbReference>
<dbReference type="Proteomes" id="UP000887565">
    <property type="component" value="Unplaced"/>
</dbReference>
<accession>A0A915KEG6</accession>
<organism evidence="1 2">
    <name type="scientific">Romanomermis culicivorax</name>
    <name type="common">Nematode worm</name>
    <dbReference type="NCBI Taxonomy" id="13658"/>
    <lineage>
        <taxon>Eukaryota</taxon>
        <taxon>Metazoa</taxon>
        <taxon>Ecdysozoa</taxon>
        <taxon>Nematoda</taxon>
        <taxon>Enoplea</taxon>
        <taxon>Dorylaimia</taxon>
        <taxon>Mermithida</taxon>
        <taxon>Mermithoidea</taxon>
        <taxon>Mermithidae</taxon>
        <taxon>Romanomermis</taxon>
    </lineage>
</organism>
<keyword evidence="1" id="KW-1185">Reference proteome</keyword>
<protein>
    <submittedName>
        <fullName evidence="2">Uncharacterized protein</fullName>
    </submittedName>
</protein>
<sequence>MENSQWAIFCQVRYQRIYRGAKFELSTTTTNLYCFSASKYRFALANFKCGYVDRKFCFREFGKQYFSSAYQFDQITNLRELYSENRNKL</sequence>
<dbReference type="AlphaFoldDB" id="A0A915KEG6"/>
<reference evidence="2" key="1">
    <citation type="submission" date="2022-11" db="UniProtKB">
        <authorList>
            <consortium name="WormBaseParasite"/>
        </authorList>
    </citation>
    <scope>IDENTIFICATION</scope>
</reference>
<evidence type="ECO:0000313" key="2">
    <source>
        <dbReference type="WBParaSite" id="nRc.2.0.1.t37193-RA"/>
    </source>
</evidence>
<proteinExistence type="predicted"/>